<feature type="non-terminal residue" evidence="1">
    <location>
        <position position="1"/>
    </location>
</feature>
<dbReference type="EMBL" id="CAJVPV010035090">
    <property type="protein sequence ID" value="CAG8750191.1"/>
    <property type="molecule type" value="Genomic_DNA"/>
</dbReference>
<dbReference type="AlphaFoldDB" id="A0A9N9NQ13"/>
<evidence type="ECO:0000313" key="2">
    <source>
        <dbReference type="Proteomes" id="UP000789342"/>
    </source>
</evidence>
<reference evidence="1" key="1">
    <citation type="submission" date="2021-06" db="EMBL/GenBank/DDBJ databases">
        <authorList>
            <person name="Kallberg Y."/>
            <person name="Tangrot J."/>
            <person name="Rosling A."/>
        </authorList>
    </citation>
    <scope>NUCLEOTIDE SEQUENCE</scope>
    <source>
        <strain evidence="1">CL551</strain>
    </source>
</reference>
<accession>A0A9N9NQ13</accession>
<dbReference type="Proteomes" id="UP000789342">
    <property type="component" value="Unassembled WGS sequence"/>
</dbReference>
<comment type="caution">
    <text evidence="1">The sequence shown here is derived from an EMBL/GenBank/DDBJ whole genome shotgun (WGS) entry which is preliminary data.</text>
</comment>
<gene>
    <name evidence="1" type="ORF">AMORRO_LOCUS15295</name>
</gene>
<sequence>PCRAQFEHLVASNDNEGNASNIVNRWDQCHNHQQWGRRPESKSPVRSLHEALLNEFTAYNE</sequence>
<protein>
    <submittedName>
        <fullName evidence="1">7015_t:CDS:1</fullName>
    </submittedName>
</protein>
<organism evidence="1 2">
    <name type="scientific">Acaulospora morrowiae</name>
    <dbReference type="NCBI Taxonomy" id="94023"/>
    <lineage>
        <taxon>Eukaryota</taxon>
        <taxon>Fungi</taxon>
        <taxon>Fungi incertae sedis</taxon>
        <taxon>Mucoromycota</taxon>
        <taxon>Glomeromycotina</taxon>
        <taxon>Glomeromycetes</taxon>
        <taxon>Diversisporales</taxon>
        <taxon>Acaulosporaceae</taxon>
        <taxon>Acaulospora</taxon>
    </lineage>
</organism>
<evidence type="ECO:0000313" key="1">
    <source>
        <dbReference type="EMBL" id="CAG8750191.1"/>
    </source>
</evidence>
<proteinExistence type="predicted"/>
<keyword evidence="2" id="KW-1185">Reference proteome</keyword>
<name>A0A9N9NQ13_9GLOM</name>